<accession>A0ABD6EM49</accession>
<keyword evidence="4" id="KW-1185">Reference proteome</keyword>
<keyword evidence="2" id="KW-0812">Transmembrane</keyword>
<reference evidence="3 4" key="1">
    <citation type="submission" date="2024-08" db="EMBL/GenBank/DDBJ databases">
        <title>Gnathostoma spinigerum genome.</title>
        <authorList>
            <person name="Gonzalez-Bertolin B."/>
            <person name="Monzon S."/>
            <person name="Zaballos A."/>
            <person name="Jimenez P."/>
            <person name="Dekumyoy P."/>
            <person name="Varona S."/>
            <person name="Cuesta I."/>
            <person name="Sumanam S."/>
            <person name="Adisakwattana P."/>
            <person name="Gasser R.B."/>
            <person name="Hernandez-Gonzalez A."/>
            <person name="Young N.D."/>
            <person name="Perteguer M.J."/>
        </authorList>
    </citation>
    <scope>NUCLEOTIDE SEQUENCE [LARGE SCALE GENOMIC DNA]</scope>
    <source>
        <strain evidence="3">AL3</strain>
        <tissue evidence="3">Liver</tissue>
    </source>
</reference>
<feature type="coiled-coil region" evidence="1">
    <location>
        <begin position="79"/>
        <end position="200"/>
    </location>
</feature>
<dbReference type="AlphaFoldDB" id="A0ABD6EM49"/>
<dbReference type="EMBL" id="JBGFUD010005330">
    <property type="protein sequence ID" value="MFH4980277.1"/>
    <property type="molecule type" value="Genomic_DNA"/>
</dbReference>
<proteinExistence type="predicted"/>
<evidence type="ECO:0008006" key="5">
    <source>
        <dbReference type="Google" id="ProtNLM"/>
    </source>
</evidence>
<sequence length="302" mass="35173">MKEVLTQNNSLLSEISRVRISASYPEGQEALRIAVLEEKLAEYQQSSAEIQGQLVDEIRTLETKLSISEKSEKENVLRIEQLENSVEEWRKRFENVSHENETLIRSNEEVKHLELAIRENSEEKEKLYQELAKLMEERRQLTASRDHLSSQLEEAQLEITRLREKTKNNNESRTQNAMKYVALENEVRRLKAELESLSVESAEGAKNSEMDNSKKKKACDEGEVVLLSHNFSSDSSRTRSNLKEHVSISGSQKARNVLHRVGRSLKLLPYRRTSCVPYSYVRFLFLTYIMFIHVAFFFCLYH</sequence>
<organism evidence="3 4">
    <name type="scientific">Gnathostoma spinigerum</name>
    <dbReference type="NCBI Taxonomy" id="75299"/>
    <lineage>
        <taxon>Eukaryota</taxon>
        <taxon>Metazoa</taxon>
        <taxon>Ecdysozoa</taxon>
        <taxon>Nematoda</taxon>
        <taxon>Chromadorea</taxon>
        <taxon>Rhabditida</taxon>
        <taxon>Spirurina</taxon>
        <taxon>Gnathostomatomorpha</taxon>
        <taxon>Gnathostomatoidea</taxon>
        <taxon>Gnathostomatidae</taxon>
        <taxon>Gnathostoma</taxon>
    </lineage>
</organism>
<dbReference type="Proteomes" id="UP001608902">
    <property type="component" value="Unassembled WGS sequence"/>
</dbReference>
<gene>
    <name evidence="3" type="ORF">AB6A40_006986</name>
</gene>
<evidence type="ECO:0000256" key="1">
    <source>
        <dbReference type="SAM" id="Coils"/>
    </source>
</evidence>
<evidence type="ECO:0000313" key="4">
    <source>
        <dbReference type="Proteomes" id="UP001608902"/>
    </source>
</evidence>
<protein>
    <recommendedName>
        <fullName evidence="5">Golgin-84</fullName>
    </recommendedName>
</protein>
<evidence type="ECO:0000313" key="3">
    <source>
        <dbReference type="EMBL" id="MFH4980277.1"/>
    </source>
</evidence>
<keyword evidence="2" id="KW-1133">Transmembrane helix</keyword>
<feature type="transmembrane region" description="Helical" evidence="2">
    <location>
        <begin position="280"/>
        <end position="301"/>
    </location>
</feature>
<keyword evidence="2" id="KW-0472">Membrane</keyword>
<name>A0ABD6EM49_9BILA</name>
<evidence type="ECO:0000256" key="2">
    <source>
        <dbReference type="SAM" id="Phobius"/>
    </source>
</evidence>
<comment type="caution">
    <text evidence="3">The sequence shown here is derived from an EMBL/GenBank/DDBJ whole genome shotgun (WGS) entry which is preliminary data.</text>
</comment>
<keyword evidence="1" id="KW-0175">Coiled coil</keyword>
<dbReference type="Gene3D" id="1.10.287.1490">
    <property type="match status" value="1"/>
</dbReference>